<dbReference type="RefSeq" id="WP_072365883.1">
    <property type="nucleotide sequence ID" value="NZ_CP139972.1"/>
</dbReference>
<evidence type="ECO:0000313" key="4">
    <source>
        <dbReference type="Proteomes" id="UP001326715"/>
    </source>
</evidence>
<dbReference type="OrthoDB" id="1448182at2"/>
<dbReference type="EMBL" id="CP140154">
    <property type="protein sequence ID" value="WQG90582.1"/>
    <property type="molecule type" value="Genomic_DNA"/>
</dbReference>
<evidence type="ECO:0000313" key="1">
    <source>
        <dbReference type="EMBL" id="SFW88106.1"/>
    </source>
</evidence>
<protein>
    <submittedName>
        <fullName evidence="1">Uncharacterized protein</fullName>
    </submittedName>
</protein>
<evidence type="ECO:0000313" key="3">
    <source>
        <dbReference type="Proteomes" id="UP000183788"/>
    </source>
</evidence>
<accession>A0A1K1SUX0</accession>
<dbReference type="AlphaFoldDB" id="A0A1K1SUX0"/>
<organism evidence="1 3">
    <name type="scientific">Chitinophaga sancti</name>
    <dbReference type="NCBI Taxonomy" id="1004"/>
    <lineage>
        <taxon>Bacteria</taxon>
        <taxon>Pseudomonadati</taxon>
        <taxon>Bacteroidota</taxon>
        <taxon>Chitinophagia</taxon>
        <taxon>Chitinophagales</taxon>
        <taxon>Chitinophagaceae</taxon>
        <taxon>Chitinophaga</taxon>
    </lineage>
</organism>
<dbReference type="Proteomes" id="UP001326715">
    <property type="component" value="Chromosome"/>
</dbReference>
<sequence length="232" mass="27460">MMTWEEFRKTREFIEGKSLALMKHETKDAAKTGFPINNYSKYLINGRTFYCIKSNVFKAIIEDYYFQAHKKFPEKFETGNALDVIDAIYLMEPTFDLERFIDFLKNEQFAYIIESKDGEIANKILRIDLFRQLDTNKEGKMEFTGGIFHTFKHFSIDNLNLSTGKDIHNIQYPEQIIHLAAEAFFIAEGTHENPKKLVSKIDLDDKYRLKFVFYLEENTQVYFIKTIHKEPK</sequence>
<dbReference type="Proteomes" id="UP000183788">
    <property type="component" value="Unassembled WGS sequence"/>
</dbReference>
<reference evidence="1 3" key="1">
    <citation type="submission" date="2016-11" db="EMBL/GenBank/DDBJ databases">
        <authorList>
            <person name="Jaros S."/>
            <person name="Januszkiewicz K."/>
            <person name="Wedrychowicz H."/>
        </authorList>
    </citation>
    <scope>NUCLEOTIDE SEQUENCE [LARGE SCALE GENOMIC DNA]</scope>
    <source>
        <strain evidence="1 3">DSM 784</strain>
    </source>
</reference>
<evidence type="ECO:0000313" key="2">
    <source>
        <dbReference type="EMBL" id="WQG90582.1"/>
    </source>
</evidence>
<reference evidence="2 4" key="2">
    <citation type="submission" date="2023-11" db="EMBL/GenBank/DDBJ databases">
        <title>MicrobeMod: A computational toolkit for identifying prokaryotic methylation and restriction-modification with nanopore sequencing.</title>
        <authorList>
            <person name="Crits-Christoph A."/>
            <person name="Kang S.C."/>
            <person name="Lee H."/>
            <person name="Ostrov N."/>
        </authorList>
    </citation>
    <scope>NUCLEOTIDE SEQUENCE [LARGE SCALE GENOMIC DNA]</scope>
    <source>
        <strain evidence="2 4">ATCC 23090</strain>
    </source>
</reference>
<dbReference type="EMBL" id="FPIZ01000035">
    <property type="protein sequence ID" value="SFW88106.1"/>
    <property type="molecule type" value="Genomic_DNA"/>
</dbReference>
<gene>
    <name evidence="1" type="ORF">SAMN05661012_06193</name>
    <name evidence="2" type="ORF">SR876_03675</name>
</gene>
<dbReference type="STRING" id="1004.SAMN05661012_06193"/>
<name>A0A1K1SUX0_9BACT</name>
<proteinExistence type="predicted"/>
<keyword evidence="4" id="KW-1185">Reference proteome</keyword>